<accession>A0ABR2JPK3</accession>
<comment type="similarity">
    <text evidence="1">Belongs to the eukaryotic ribosomal protein P1/P2 family.</text>
</comment>
<feature type="compositionally biased region" description="Polar residues" evidence="4">
    <location>
        <begin position="70"/>
        <end position="79"/>
    </location>
</feature>
<name>A0ABR2JPK3_9EUKA</name>
<evidence type="ECO:0000256" key="4">
    <source>
        <dbReference type="SAM" id="MobiDB-lite"/>
    </source>
</evidence>
<proteinExistence type="inferred from homology"/>
<dbReference type="Gene3D" id="1.10.10.1410">
    <property type="match status" value="1"/>
</dbReference>
<reference evidence="5 6" key="1">
    <citation type="submission" date="2024-04" db="EMBL/GenBank/DDBJ databases">
        <title>Tritrichomonas musculus Genome.</title>
        <authorList>
            <person name="Alves-Ferreira E."/>
            <person name="Grigg M."/>
            <person name="Lorenzi H."/>
            <person name="Galac M."/>
        </authorList>
    </citation>
    <scope>NUCLEOTIDE SEQUENCE [LARGE SCALE GENOMIC DNA]</scope>
    <source>
        <strain evidence="5 6">EAF2021</strain>
    </source>
</reference>
<evidence type="ECO:0000313" key="6">
    <source>
        <dbReference type="Proteomes" id="UP001470230"/>
    </source>
</evidence>
<keyword evidence="2 5" id="KW-0689">Ribosomal protein</keyword>
<feature type="region of interest" description="Disordered" evidence="4">
    <location>
        <begin position="70"/>
        <end position="107"/>
    </location>
</feature>
<dbReference type="Proteomes" id="UP001470230">
    <property type="component" value="Unassembled WGS sequence"/>
</dbReference>
<evidence type="ECO:0000313" key="5">
    <source>
        <dbReference type="EMBL" id="KAK8880647.1"/>
    </source>
</evidence>
<keyword evidence="6" id="KW-1185">Reference proteome</keyword>
<protein>
    <submittedName>
        <fullName evidence="5">60S acidic ribosomal protein P2</fullName>
    </submittedName>
</protein>
<dbReference type="PANTHER" id="PTHR21141">
    <property type="entry name" value="60S ACIDIC RIBOSOMAL PROTEIN FAMILY MEMBER"/>
    <property type="match status" value="1"/>
</dbReference>
<dbReference type="GO" id="GO:0005840">
    <property type="term" value="C:ribosome"/>
    <property type="evidence" value="ECO:0007669"/>
    <property type="project" value="UniProtKB-KW"/>
</dbReference>
<evidence type="ECO:0000256" key="1">
    <source>
        <dbReference type="ARBA" id="ARBA00005436"/>
    </source>
</evidence>
<evidence type="ECO:0000256" key="2">
    <source>
        <dbReference type="ARBA" id="ARBA00022980"/>
    </source>
</evidence>
<dbReference type="CDD" id="cd05833">
    <property type="entry name" value="Ribosomal_P2"/>
    <property type="match status" value="1"/>
</dbReference>
<feature type="compositionally biased region" description="Basic and acidic residues" evidence="4">
    <location>
        <begin position="80"/>
        <end position="91"/>
    </location>
</feature>
<dbReference type="PANTHER" id="PTHR21141:SF5">
    <property type="entry name" value="LARGE RIBOSOMAL SUBUNIT PROTEIN P2"/>
    <property type="match status" value="1"/>
</dbReference>
<evidence type="ECO:0000256" key="3">
    <source>
        <dbReference type="ARBA" id="ARBA00023274"/>
    </source>
</evidence>
<dbReference type="EMBL" id="JAPFFF010000010">
    <property type="protein sequence ID" value="KAK8880647.1"/>
    <property type="molecule type" value="Genomic_DNA"/>
</dbReference>
<sequence>MKYIAAYLLAQLGGNTNPNKEDIERILESVGIEVDKAKAEEIIEKLKGKDVSELIENGKAKLSIVSGGQVQISNEQQTQENKEESKDQKKEEEEEPGLALDWNIFEE</sequence>
<dbReference type="InterPro" id="IPR044076">
    <property type="entry name" value="Ribosomal_P2"/>
</dbReference>
<keyword evidence="3" id="KW-0687">Ribonucleoprotein</keyword>
<organism evidence="5 6">
    <name type="scientific">Tritrichomonas musculus</name>
    <dbReference type="NCBI Taxonomy" id="1915356"/>
    <lineage>
        <taxon>Eukaryota</taxon>
        <taxon>Metamonada</taxon>
        <taxon>Parabasalia</taxon>
        <taxon>Tritrichomonadida</taxon>
        <taxon>Tritrichomonadidae</taxon>
        <taxon>Tritrichomonas</taxon>
    </lineage>
</organism>
<gene>
    <name evidence="5" type="ORF">M9Y10_003330</name>
</gene>
<dbReference type="Pfam" id="PF00428">
    <property type="entry name" value="Ribosomal_60s"/>
    <property type="match status" value="1"/>
</dbReference>
<comment type="caution">
    <text evidence="5">The sequence shown here is derived from an EMBL/GenBank/DDBJ whole genome shotgun (WGS) entry which is preliminary data.</text>
</comment>
<dbReference type="InterPro" id="IPR038716">
    <property type="entry name" value="P1/P2_N_sf"/>
</dbReference>